<dbReference type="EMBL" id="CAEZTU010000014">
    <property type="protein sequence ID" value="CAB4575082.1"/>
    <property type="molecule type" value="Genomic_DNA"/>
</dbReference>
<keyword evidence="5" id="KW-0411">Iron-sulfur</keyword>
<dbReference type="InterPro" id="IPR002744">
    <property type="entry name" value="MIP18-like"/>
</dbReference>
<evidence type="ECO:0000256" key="2">
    <source>
        <dbReference type="ARBA" id="ARBA00022741"/>
    </source>
</evidence>
<accession>A0A6J6EFF1</accession>
<dbReference type="HAMAP" id="MF_02040">
    <property type="entry name" value="Mrp_NBP35"/>
    <property type="match status" value="1"/>
</dbReference>
<evidence type="ECO:0000256" key="3">
    <source>
        <dbReference type="ARBA" id="ARBA00022840"/>
    </source>
</evidence>
<dbReference type="InterPro" id="IPR044304">
    <property type="entry name" value="NUBPL-like"/>
</dbReference>
<evidence type="ECO:0000256" key="5">
    <source>
        <dbReference type="ARBA" id="ARBA00023014"/>
    </source>
</evidence>
<keyword evidence="1" id="KW-0479">Metal-binding</keyword>
<dbReference type="Pfam" id="PF10609">
    <property type="entry name" value="ParA"/>
    <property type="match status" value="1"/>
</dbReference>
<dbReference type="GO" id="GO:0046872">
    <property type="term" value="F:metal ion binding"/>
    <property type="evidence" value="ECO:0007669"/>
    <property type="project" value="UniProtKB-KW"/>
</dbReference>
<dbReference type="Pfam" id="PF01883">
    <property type="entry name" value="FeS_assembly_P"/>
    <property type="match status" value="1"/>
</dbReference>
<organism evidence="7">
    <name type="scientific">freshwater metagenome</name>
    <dbReference type="NCBI Taxonomy" id="449393"/>
    <lineage>
        <taxon>unclassified sequences</taxon>
        <taxon>metagenomes</taxon>
        <taxon>ecological metagenomes</taxon>
    </lineage>
</organism>
<dbReference type="SUPFAM" id="SSF117916">
    <property type="entry name" value="Fe-S cluster assembly (FSCA) domain-like"/>
    <property type="match status" value="1"/>
</dbReference>
<dbReference type="InterPro" id="IPR027417">
    <property type="entry name" value="P-loop_NTPase"/>
</dbReference>
<proteinExistence type="inferred from homology"/>
<evidence type="ECO:0000256" key="1">
    <source>
        <dbReference type="ARBA" id="ARBA00022723"/>
    </source>
</evidence>
<dbReference type="GO" id="GO:0051539">
    <property type="term" value="F:4 iron, 4 sulfur cluster binding"/>
    <property type="evidence" value="ECO:0007669"/>
    <property type="project" value="TreeGrafter"/>
</dbReference>
<dbReference type="AlphaFoldDB" id="A0A6J6EFF1"/>
<evidence type="ECO:0000313" key="7">
    <source>
        <dbReference type="EMBL" id="CAB4575082.1"/>
    </source>
</evidence>
<dbReference type="Gene3D" id="3.30.300.130">
    <property type="entry name" value="Fe-S cluster assembly (FSCA)"/>
    <property type="match status" value="1"/>
</dbReference>
<dbReference type="GO" id="GO:0016226">
    <property type="term" value="P:iron-sulfur cluster assembly"/>
    <property type="evidence" value="ECO:0007669"/>
    <property type="project" value="InterPro"/>
</dbReference>
<dbReference type="SUPFAM" id="SSF52540">
    <property type="entry name" value="P-loop containing nucleoside triphosphate hydrolases"/>
    <property type="match status" value="1"/>
</dbReference>
<protein>
    <submittedName>
        <fullName evidence="7">Unannotated protein</fullName>
    </submittedName>
</protein>
<dbReference type="InterPro" id="IPR034904">
    <property type="entry name" value="FSCA_dom_sf"/>
</dbReference>
<gene>
    <name evidence="7" type="ORF">UFOPK1740_00508</name>
</gene>
<dbReference type="CDD" id="cd02037">
    <property type="entry name" value="Mrp_NBP35"/>
    <property type="match status" value="1"/>
</dbReference>
<dbReference type="PANTHER" id="PTHR42961">
    <property type="entry name" value="IRON-SULFUR PROTEIN NUBPL"/>
    <property type="match status" value="1"/>
</dbReference>
<keyword evidence="2" id="KW-0547">Nucleotide-binding</keyword>
<dbReference type="PROSITE" id="PS01215">
    <property type="entry name" value="MRP"/>
    <property type="match status" value="1"/>
</dbReference>
<dbReference type="Gene3D" id="3.40.50.300">
    <property type="entry name" value="P-loop containing nucleotide triphosphate hydrolases"/>
    <property type="match status" value="1"/>
</dbReference>
<evidence type="ECO:0000256" key="4">
    <source>
        <dbReference type="ARBA" id="ARBA00023004"/>
    </source>
</evidence>
<keyword evidence="4" id="KW-0408">Iron</keyword>
<dbReference type="InterPro" id="IPR033756">
    <property type="entry name" value="YlxH/NBP35"/>
</dbReference>
<sequence>MSLTKDAVMTALSTVQDPEIRRPITEIGMVKNVEVLNQDVLVEIYLTVSGCPLKDEIIKRVTNAVLEIDAAAKTKVVLDVMNDDQRKKLREQLRGPIKENPFALDKNLTHIYAIASGKGGVGKSSLTANLGIAFAELGLSVGILDADIYGHSIPRIMGVTTPPTVVEGMIMPQMAHGVRVISMLSFKPGGVTQPIAFRGPMLHKAVEQFMTDVWWGDLDVLLLDLPPGTGDVAISVAQLVPKSEIVVVTTPQISAAEVAVRAGTLAKQTHQKVIGVIENMSGVICSSCGETMDLFGSGGGETVAKAISDELGTQVNVLAKVPFDVRLREGGDAGLPLVISNPDSPAAIEIINMAKALMKNPKGLVGKNLGLLTN</sequence>
<dbReference type="GO" id="GO:0140663">
    <property type="term" value="F:ATP-dependent FeS chaperone activity"/>
    <property type="evidence" value="ECO:0007669"/>
    <property type="project" value="InterPro"/>
</dbReference>
<reference evidence="7" key="1">
    <citation type="submission" date="2020-05" db="EMBL/GenBank/DDBJ databases">
        <authorList>
            <person name="Chiriac C."/>
            <person name="Salcher M."/>
            <person name="Ghai R."/>
            <person name="Kavagutti S V."/>
        </authorList>
    </citation>
    <scope>NUCLEOTIDE SEQUENCE</scope>
</reference>
<dbReference type="InterPro" id="IPR000808">
    <property type="entry name" value="Mrp-like_CS"/>
</dbReference>
<feature type="domain" description="MIP18 family-like" evidence="6">
    <location>
        <begin position="5"/>
        <end position="76"/>
    </location>
</feature>
<dbReference type="PANTHER" id="PTHR42961:SF2">
    <property type="entry name" value="IRON-SULFUR PROTEIN NUBPL"/>
    <property type="match status" value="1"/>
</dbReference>
<keyword evidence="3" id="KW-0067">ATP-binding</keyword>
<name>A0A6J6EFF1_9ZZZZ</name>
<evidence type="ECO:0000259" key="6">
    <source>
        <dbReference type="Pfam" id="PF01883"/>
    </source>
</evidence>
<dbReference type="InterPro" id="IPR019591">
    <property type="entry name" value="Mrp/NBP35_ATP-bd"/>
</dbReference>
<dbReference type="GO" id="GO:0005524">
    <property type="term" value="F:ATP binding"/>
    <property type="evidence" value="ECO:0007669"/>
    <property type="project" value="UniProtKB-KW"/>
</dbReference>